<name>A0AAN8MIX2_9PEZI</name>
<dbReference type="AlphaFoldDB" id="A0AAN8MIX2"/>
<gene>
    <name evidence="2" type="ORF">TWF718_002781</name>
</gene>
<sequence length="295" mass="32167">MLNLPNTLVLALLAAAGSVYAQLPRPLINYPLGLSPVFDEGFFAGTAAPSATIVQWAPGKAPQACVNELAWNNCLSGRAVVYNVTYADCPTPWIMCRCDNADLSIYQMTNFFGRMPVHLRSTVRHVIATHGEGCSAYAITGPDDGDIVMQGNCNTQSIWLHETGHQLDARGLGTGVGFSTSPTFINALWNDTCVADDYGNTALWEEFAQMTVVSQSHVIYGYIQQQQYPGCFDSQLNALETAFKTSHLTYGGTCHTRIPATPTVNAVWKRGRIDRRGGKRIGPCKFDHLVAGHKH</sequence>
<evidence type="ECO:0000313" key="3">
    <source>
        <dbReference type="Proteomes" id="UP001313282"/>
    </source>
</evidence>
<keyword evidence="3" id="KW-1185">Reference proteome</keyword>
<accession>A0AAN8MIX2</accession>
<dbReference type="EMBL" id="JAVHNR010000011">
    <property type="protein sequence ID" value="KAK6330582.1"/>
    <property type="molecule type" value="Genomic_DNA"/>
</dbReference>
<feature type="signal peptide" evidence="1">
    <location>
        <begin position="1"/>
        <end position="21"/>
    </location>
</feature>
<comment type="caution">
    <text evidence="2">The sequence shown here is derived from an EMBL/GenBank/DDBJ whole genome shotgun (WGS) entry which is preliminary data.</text>
</comment>
<dbReference type="Proteomes" id="UP001313282">
    <property type="component" value="Unassembled WGS sequence"/>
</dbReference>
<reference evidence="2 3" key="1">
    <citation type="submission" date="2019-10" db="EMBL/GenBank/DDBJ databases">
        <authorList>
            <person name="Palmer J.M."/>
        </authorList>
    </citation>
    <scope>NUCLEOTIDE SEQUENCE [LARGE SCALE GENOMIC DNA]</scope>
    <source>
        <strain evidence="2 3">TWF718</strain>
    </source>
</reference>
<keyword evidence="1" id="KW-0732">Signal</keyword>
<proteinExistence type="predicted"/>
<evidence type="ECO:0000256" key="1">
    <source>
        <dbReference type="SAM" id="SignalP"/>
    </source>
</evidence>
<protein>
    <recommendedName>
        <fullName evidence="4">Conidiation-specific protein 13</fullName>
    </recommendedName>
</protein>
<organism evidence="2 3">
    <name type="scientific">Orbilia javanica</name>
    <dbReference type="NCBI Taxonomy" id="47235"/>
    <lineage>
        <taxon>Eukaryota</taxon>
        <taxon>Fungi</taxon>
        <taxon>Dikarya</taxon>
        <taxon>Ascomycota</taxon>
        <taxon>Pezizomycotina</taxon>
        <taxon>Orbiliomycetes</taxon>
        <taxon>Orbiliales</taxon>
        <taxon>Orbiliaceae</taxon>
        <taxon>Orbilia</taxon>
    </lineage>
</organism>
<evidence type="ECO:0000313" key="2">
    <source>
        <dbReference type="EMBL" id="KAK6330582.1"/>
    </source>
</evidence>
<evidence type="ECO:0008006" key="4">
    <source>
        <dbReference type="Google" id="ProtNLM"/>
    </source>
</evidence>
<feature type="chain" id="PRO_5042824677" description="Conidiation-specific protein 13" evidence="1">
    <location>
        <begin position="22"/>
        <end position="295"/>
    </location>
</feature>